<name>A0AAD6ZT94_9AGAR</name>
<gene>
    <name evidence="1" type="ORF">DFH08DRAFT_812893</name>
</gene>
<evidence type="ECO:0000313" key="2">
    <source>
        <dbReference type="Proteomes" id="UP001218218"/>
    </source>
</evidence>
<sequence>MFPICFKNNSLKWGCRRELEDGGATRNKLMALCMRMQRDTQVTSSVSQVKSITLVAVQSRRHPEMYYGCNTVYGMGKYGLSYNSAELHANLCAKEQETEIFRRKLREVVKRANTFEGAALTSEQKLTEL</sequence>
<accession>A0AAD6ZT94</accession>
<comment type="caution">
    <text evidence="1">The sequence shown here is derived from an EMBL/GenBank/DDBJ whole genome shotgun (WGS) entry which is preliminary data.</text>
</comment>
<reference evidence="1" key="1">
    <citation type="submission" date="2023-03" db="EMBL/GenBank/DDBJ databases">
        <title>Massive genome expansion in bonnet fungi (Mycena s.s.) driven by repeated elements and novel gene families across ecological guilds.</title>
        <authorList>
            <consortium name="Lawrence Berkeley National Laboratory"/>
            <person name="Harder C.B."/>
            <person name="Miyauchi S."/>
            <person name="Viragh M."/>
            <person name="Kuo A."/>
            <person name="Thoen E."/>
            <person name="Andreopoulos B."/>
            <person name="Lu D."/>
            <person name="Skrede I."/>
            <person name="Drula E."/>
            <person name="Henrissat B."/>
            <person name="Morin E."/>
            <person name="Kohler A."/>
            <person name="Barry K."/>
            <person name="LaButti K."/>
            <person name="Morin E."/>
            <person name="Salamov A."/>
            <person name="Lipzen A."/>
            <person name="Mereny Z."/>
            <person name="Hegedus B."/>
            <person name="Baldrian P."/>
            <person name="Stursova M."/>
            <person name="Weitz H."/>
            <person name="Taylor A."/>
            <person name="Grigoriev I.V."/>
            <person name="Nagy L.G."/>
            <person name="Martin F."/>
            <person name="Kauserud H."/>
        </authorList>
    </citation>
    <scope>NUCLEOTIDE SEQUENCE</scope>
    <source>
        <strain evidence="1">CBHHK002</strain>
    </source>
</reference>
<organism evidence="1 2">
    <name type="scientific">Mycena albidolilacea</name>
    <dbReference type="NCBI Taxonomy" id="1033008"/>
    <lineage>
        <taxon>Eukaryota</taxon>
        <taxon>Fungi</taxon>
        <taxon>Dikarya</taxon>
        <taxon>Basidiomycota</taxon>
        <taxon>Agaricomycotina</taxon>
        <taxon>Agaricomycetes</taxon>
        <taxon>Agaricomycetidae</taxon>
        <taxon>Agaricales</taxon>
        <taxon>Marasmiineae</taxon>
        <taxon>Mycenaceae</taxon>
        <taxon>Mycena</taxon>
    </lineage>
</organism>
<dbReference type="EMBL" id="JARIHO010000029">
    <property type="protein sequence ID" value="KAJ7337570.1"/>
    <property type="molecule type" value="Genomic_DNA"/>
</dbReference>
<evidence type="ECO:0000313" key="1">
    <source>
        <dbReference type="EMBL" id="KAJ7337570.1"/>
    </source>
</evidence>
<proteinExistence type="predicted"/>
<keyword evidence="2" id="KW-1185">Reference proteome</keyword>
<dbReference type="Proteomes" id="UP001218218">
    <property type="component" value="Unassembled WGS sequence"/>
</dbReference>
<dbReference type="AlphaFoldDB" id="A0AAD6ZT94"/>
<protein>
    <submittedName>
        <fullName evidence="1">Uncharacterized protein</fullName>
    </submittedName>
</protein>